<feature type="transmembrane region" description="Helical" evidence="7">
    <location>
        <begin position="61"/>
        <end position="91"/>
    </location>
</feature>
<feature type="region of interest" description="Disordered" evidence="6">
    <location>
        <begin position="236"/>
        <end position="260"/>
    </location>
</feature>
<feature type="transmembrane region" description="Helical" evidence="7">
    <location>
        <begin position="459"/>
        <end position="478"/>
    </location>
</feature>
<evidence type="ECO:0000256" key="4">
    <source>
        <dbReference type="ARBA" id="ARBA00023136"/>
    </source>
</evidence>
<keyword evidence="10" id="KW-1185">Reference proteome</keyword>
<feature type="signal peptide" evidence="8">
    <location>
        <begin position="1"/>
        <end position="16"/>
    </location>
</feature>
<dbReference type="Pfam" id="PF01925">
    <property type="entry name" value="TauE"/>
    <property type="match status" value="2"/>
</dbReference>
<dbReference type="InterPro" id="IPR002781">
    <property type="entry name" value="TM_pro_TauE-like"/>
</dbReference>
<gene>
    <name evidence="9" type="ORF">SteCoe_25246</name>
</gene>
<comment type="subcellular location">
    <subcellularLocation>
        <location evidence="1">Membrane</location>
        <topology evidence="1">Multi-pass membrane protein</topology>
    </subcellularLocation>
</comment>
<dbReference type="EMBL" id="MPUH01000682">
    <property type="protein sequence ID" value="OMJ75591.1"/>
    <property type="molecule type" value="Genomic_DNA"/>
</dbReference>
<organism evidence="9 10">
    <name type="scientific">Stentor coeruleus</name>
    <dbReference type="NCBI Taxonomy" id="5963"/>
    <lineage>
        <taxon>Eukaryota</taxon>
        <taxon>Sar</taxon>
        <taxon>Alveolata</taxon>
        <taxon>Ciliophora</taxon>
        <taxon>Postciliodesmatophora</taxon>
        <taxon>Heterotrichea</taxon>
        <taxon>Heterotrichida</taxon>
        <taxon>Stentoridae</taxon>
        <taxon>Stentor</taxon>
    </lineage>
</organism>
<keyword evidence="5" id="KW-0175">Coiled coil</keyword>
<feature type="transmembrane region" description="Helical" evidence="7">
    <location>
        <begin position="392"/>
        <end position="416"/>
    </location>
</feature>
<comment type="caution">
    <text evidence="9">The sequence shown here is derived from an EMBL/GenBank/DDBJ whole genome shotgun (WGS) entry which is preliminary data.</text>
</comment>
<feature type="compositionally biased region" description="Polar residues" evidence="6">
    <location>
        <begin position="242"/>
        <end position="251"/>
    </location>
</feature>
<dbReference type="OrthoDB" id="302005at2759"/>
<feature type="transmembrane region" description="Helical" evidence="7">
    <location>
        <begin position="490"/>
        <end position="512"/>
    </location>
</feature>
<evidence type="ECO:0000256" key="2">
    <source>
        <dbReference type="ARBA" id="ARBA00022692"/>
    </source>
</evidence>
<feature type="transmembrane region" description="Helical" evidence="7">
    <location>
        <begin position="302"/>
        <end position="323"/>
    </location>
</feature>
<dbReference type="GO" id="GO:0016020">
    <property type="term" value="C:membrane"/>
    <property type="evidence" value="ECO:0007669"/>
    <property type="project" value="UniProtKB-SubCell"/>
</dbReference>
<protein>
    <recommendedName>
        <fullName evidence="11">Membrane transporter protein</fullName>
    </recommendedName>
</protein>
<evidence type="ECO:0000256" key="3">
    <source>
        <dbReference type="ARBA" id="ARBA00022989"/>
    </source>
</evidence>
<accession>A0A1R2BFR7</accession>
<feature type="transmembrane region" description="Helical" evidence="7">
    <location>
        <begin position="127"/>
        <end position="150"/>
    </location>
</feature>
<keyword evidence="2 7" id="KW-0812">Transmembrane</keyword>
<dbReference type="GO" id="GO:0016567">
    <property type="term" value="P:protein ubiquitination"/>
    <property type="evidence" value="ECO:0007669"/>
    <property type="project" value="TreeGrafter"/>
</dbReference>
<evidence type="ECO:0000256" key="5">
    <source>
        <dbReference type="SAM" id="Coils"/>
    </source>
</evidence>
<evidence type="ECO:0000256" key="8">
    <source>
        <dbReference type="SAM" id="SignalP"/>
    </source>
</evidence>
<dbReference type="Proteomes" id="UP000187209">
    <property type="component" value="Unassembled WGS sequence"/>
</dbReference>
<evidence type="ECO:0000256" key="1">
    <source>
        <dbReference type="ARBA" id="ARBA00004141"/>
    </source>
</evidence>
<evidence type="ECO:0000313" key="9">
    <source>
        <dbReference type="EMBL" id="OMJ75591.1"/>
    </source>
</evidence>
<dbReference type="GO" id="GO:0031464">
    <property type="term" value="C:Cul4A-RING E3 ubiquitin ligase complex"/>
    <property type="evidence" value="ECO:0007669"/>
    <property type="project" value="TreeGrafter"/>
</dbReference>
<keyword evidence="3 7" id="KW-1133">Transmembrane helix</keyword>
<dbReference type="AlphaFoldDB" id="A0A1R2BFR7"/>
<feature type="transmembrane region" description="Helical" evidence="7">
    <location>
        <begin position="156"/>
        <end position="176"/>
    </location>
</feature>
<name>A0A1R2BFR7_9CILI</name>
<reference evidence="9 10" key="1">
    <citation type="submission" date="2016-11" db="EMBL/GenBank/DDBJ databases">
        <title>The macronuclear genome of Stentor coeruleus: a giant cell with tiny introns.</title>
        <authorList>
            <person name="Slabodnick M."/>
            <person name="Ruby J.G."/>
            <person name="Reiff S.B."/>
            <person name="Swart E.C."/>
            <person name="Gosai S."/>
            <person name="Prabakaran S."/>
            <person name="Witkowska E."/>
            <person name="Larue G.E."/>
            <person name="Fisher S."/>
            <person name="Freeman R.M."/>
            <person name="Gunawardena J."/>
            <person name="Chu W."/>
            <person name="Stover N.A."/>
            <person name="Gregory B.D."/>
            <person name="Nowacki M."/>
            <person name="Derisi J."/>
            <person name="Roy S.W."/>
            <person name="Marshall W.F."/>
            <person name="Sood P."/>
        </authorList>
    </citation>
    <scope>NUCLEOTIDE SEQUENCE [LARGE SCALE GENOMIC DNA]</scope>
    <source>
        <strain evidence="9">WM001</strain>
    </source>
</reference>
<keyword evidence="8" id="KW-0732">Signal</keyword>
<keyword evidence="4 7" id="KW-0472">Membrane</keyword>
<dbReference type="PANTHER" id="PTHR14255">
    <property type="entry name" value="CEREBLON"/>
    <property type="match status" value="1"/>
</dbReference>
<proteinExistence type="predicted"/>
<evidence type="ECO:0000256" key="6">
    <source>
        <dbReference type="SAM" id="MobiDB-lite"/>
    </source>
</evidence>
<feature type="transmembrane region" description="Helical" evidence="7">
    <location>
        <begin position="335"/>
        <end position="360"/>
    </location>
</feature>
<evidence type="ECO:0008006" key="11">
    <source>
        <dbReference type="Google" id="ProtNLM"/>
    </source>
</evidence>
<feature type="coiled-coil region" evidence="5">
    <location>
        <begin position="184"/>
        <end position="212"/>
    </location>
</feature>
<evidence type="ECO:0000313" key="10">
    <source>
        <dbReference type="Proteomes" id="UP000187209"/>
    </source>
</evidence>
<dbReference type="PANTHER" id="PTHR14255:SF3">
    <property type="entry name" value="SULFITE EXPORTER TAUE_SAFE FAMILY PROTEIN 5-RELATED"/>
    <property type="match status" value="1"/>
</dbReference>
<feature type="chain" id="PRO_5012593672" description="Membrane transporter protein" evidence="8">
    <location>
        <begin position="17"/>
        <end position="531"/>
    </location>
</feature>
<sequence length="531" mass="58773">MVNILLLSFLLSCALGDGVSSVSSEKCKIDGDCLPYNTCHNEICVHKEIFQLESLEWVGSVILLIISMIANAGGVGGSVICTSLLLLLFYFNPHQAVALTQGYIFAGSFTSVALKIKDRHPTRNRPLIYYDALMQLCSPLLLGVSIGVMVNPGFPGWLILAMLTLVVLYLGINGFIKAANLYKIESQTKALKKKQDAEKEQEQEINKVTKEEFKHQPSESEVNLKFDEIENNFEGNHKKFNQKNSTDNGKNSLDDASENQEEIPEVIDNKECIDNQKTIEYKDLSKELQNKINEIYKSEEKVISVFHLIYFVLLALFSILFALLKGSSSYKSIVGISSCSVGFGMIIIGYVVSMLLLSLYSSIYLVRKTKICESANYNFEVGDIHWHPKKCIIFIIAGFITGILVGILGLGAGYIIGSVFLFLKVRPEITTTSTSFSIAITSFTAMIQFFIEGIIDWKYALWLMGASILGALVGILVLRKQVVKRGRSSILIYGFSAILAGSFIIIPTVGIINTLKQVDKGTFVIGFKSIC</sequence>
<evidence type="ECO:0000256" key="7">
    <source>
        <dbReference type="SAM" id="Phobius"/>
    </source>
</evidence>